<organism evidence="6 7">
    <name type="scientific">Gigaspora margarita</name>
    <dbReference type="NCBI Taxonomy" id="4874"/>
    <lineage>
        <taxon>Eukaryota</taxon>
        <taxon>Fungi</taxon>
        <taxon>Fungi incertae sedis</taxon>
        <taxon>Mucoromycota</taxon>
        <taxon>Glomeromycotina</taxon>
        <taxon>Glomeromycetes</taxon>
        <taxon>Diversisporales</taxon>
        <taxon>Gigasporaceae</taxon>
        <taxon>Gigaspora</taxon>
    </lineage>
</organism>
<evidence type="ECO:0000313" key="6">
    <source>
        <dbReference type="EMBL" id="KAF0480264.1"/>
    </source>
</evidence>
<dbReference type="GO" id="GO:0007189">
    <property type="term" value="P:adenylate cyclase-activating G protein-coupled receptor signaling pathway"/>
    <property type="evidence" value="ECO:0007669"/>
    <property type="project" value="TreeGrafter"/>
</dbReference>
<evidence type="ECO:0000256" key="2">
    <source>
        <dbReference type="ARBA" id="ARBA00022692"/>
    </source>
</evidence>
<keyword evidence="7" id="KW-1185">Reference proteome</keyword>
<evidence type="ECO:0000256" key="1">
    <source>
        <dbReference type="ARBA" id="ARBA00004141"/>
    </source>
</evidence>
<keyword evidence="3 5" id="KW-1133">Transmembrane helix</keyword>
<dbReference type="PANTHER" id="PTHR23112">
    <property type="entry name" value="G PROTEIN-COUPLED RECEPTOR 157-RELATED"/>
    <property type="match status" value="1"/>
</dbReference>
<name>A0A8H4ACV8_GIGMA</name>
<evidence type="ECO:0000313" key="7">
    <source>
        <dbReference type="Proteomes" id="UP000439903"/>
    </source>
</evidence>
<dbReference type="OrthoDB" id="2412980at2759"/>
<dbReference type="GO" id="GO:0005886">
    <property type="term" value="C:plasma membrane"/>
    <property type="evidence" value="ECO:0007669"/>
    <property type="project" value="TreeGrafter"/>
</dbReference>
<keyword evidence="2 5" id="KW-0812">Transmembrane</keyword>
<keyword evidence="4 5" id="KW-0472">Membrane</keyword>
<evidence type="ECO:0000256" key="4">
    <source>
        <dbReference type="ARBA" id="ARBA00023136"/>
    </source>
</evidence>
<proteinExistence type="predicted"/>
<dbReference type="AlphaFoldDB" id="A0A8H4ACV8"/>
<comment type="caution">
    <text evidence="6">The sequence shown here is derived from an EMBL/GenBank/DDBJ whole genome shotgun (WGS) entry which is preliminary data.</text>
</comment>
<protein>
    <submittedName>
        <fullName evidence="6">Uncharacterized protein</fullName>
    </submittedName>
</protein>
<gene>
    <name evidence="6" type="ORF">F8M41_023761</name>
</gene>
<comment type="subcellular location">
    <subcellularLocation>
        <location evidence="1">Membrane</location>
        <topology evidence="1">Multi-pass membrane protein</topology>
    </subcellularLocation>
</comment>
<dbReference type="GO" id="GO:0004930">
    <property type="term" value="F:G protein-coupled receptor activity"/>
    <property type="evidence" value="ECO:0007669"/>
    <property type="project" value="TreeGrafter"/>
</dbReference>
<feature type="transmembrane region" description="Helical" evidence="5">
    <location>
        <begin position="118"/>
        <end position="140"/>
    </location>
</feature>
<feature type="transmembrane region" description="Helical" evidence="5">
    <location>
        <begin position="23"/>
        <end position="48"/>
    </location>
</feature>
<sequence length="435" mass="49591">MYGYNEPESDCWYRDSGQDYNLIWQWVTLFGWIYASILYCMIVVIMVIRKLSKMKKEVDDVLGSFPTSQLTSYPTIFNKTVISFVVRKVMWYPVTPLIAQFFGSFVETYAYVNRVIPYPLLLLCCIGVSLQGLLNTLVFFQDIAVTRAFQTVKLRWWIAYVNYYESHYPHRSYNKAITDEFSMLEKSNDIVDLKSLNCNHTDTIKNGSVNDDIINDDIINDIIINNINSNSNNNNNRINNSVNNNNSISQPSLLEWLRYMILIKIFSAPKSSSRIISFKLLSPINSFSENKPNIPSSLFGKDDYKQDIILDSQNDQDIYLVLPESVHLKDSSQYSSLDLLSHCLNPSTSSDPLIDSNIQTNQTNTSNTSNTINTSNTSNTNNTSNICISFNSIPNITNYMVGDDGRIDIVLVNSESTDIDLSKGIEMCNLMLKKL</sequence>
<dbReference type="Proteomes" id="UP000439903">
    <property type="component" value="Unassembled WGS sequence"/>
</dbReference>
<dbReference type="PANTHER" id="PTHR23112:SF0">
    <property type="entry name" value="TRANSMEMBRANE PROTEIN 116"/>
    <property type="match status" value="1"/>
</dbReference>
<accession>A0A8H4ACV8</accession>
<evidence type="ECO:0000256" key="3">
    <source>
        <dbReference type="ARBA" id="ARBA00022989"/>
    </source>
</evidence>
<dbReference type="EMBL" id="WTPW01000784">
    <property type="protein sequence ID" value="KAF0480264.1"/>
    <property type="molecule type" value="Genomic_DNA"/>
</dbReference>
<evidence type="ECO:0000256" key="5">
    <source>
        <dbReference type="SAM" id="Phobius"/>
    </source>
</evidence>
<reference evidence="6 7" key="1">
    <citation type="journal article" date="2019" name="Environ. Microbiol.">
        <title>At the nexus of three kingdoms: the genome of the mycorrhizal fungus Gigaspora margarita provides insights into plant, endobacterial and fungal interactions.</title>
        <authorList>
            <person name="Venice F."/>
            <person name="Ghignone S."/>
            <person name="Salvioli di Fossalunga A."/>
            <person name="Amselem J."/>
            <person name="Novero M."/>
            <person name="Xianan X."/>
            <person name="Sedzielewska Toro K."/>
            <person name="Morin E."/>
            <person name="Lipzen A."/>
            <person name="Grigoriev I.V."/>
            <person name="Henrissat B."/>
            <person name="Martin F.M."/>
            <person name="Bonfante P."/>
        </authorList>
    </citation>
    <scope>NUCLEOTIDE SEQUENCE [LARGE SCALE GENOMIC DNA]</scope>
    <source>
        <strain evidence="6 7">BEG34</strain>
    </source>
</reference>